<feature type="binding site" evidence="5">
    <location>
        <begin position="115"/>
        <end position="117"/>
    </location>
    <ligand>
        <name>biotin</name>
        <dbReference type="ChEBI" id="CHEBI:57586"/>
    </ligand>
</feature>
<dbReference type="InterPro" id="IPR013196">
    <property type="entry name" value="HTH_11"/>
</dbReference>
<keyword evidence="5" id="KW-0678">Repressor</keyword>
<comment type="caution">
    <text evidence="7">The sequence shown here is derived from an EMBL/GenBank/DDBJ whole genome shotgun (WGS) entry which is preliminary data.</text>
</comment>
<evidence type="ECO:0000256" key="1">
    <source>
        <dbReference type="ARBA" id="ARBA00022598"/>
    </source>
</evidence>
<dbReference type="Gene3D" id="1.10.10.10">
    <property type="entry name" value="Winged helix-like DNA-binding domain superfamily/Winged helix DNA-binding domain"/>
    <property type="match status" value="1"/>
</dbReference>
<dbReference type="CDD" id="cd16442">
    <property type="entry name" value="BPL"/>
    <property type="match status" value="1"/>
</dbReference>
<accession>A0A917JG26</accession>
<dbReference type="SUPFAM" id="SSF50037">
    <property type="entry name" value="C-terminal domain of transcriptional repressors"/>
    <property type="match status" value="1"/>
</dbReference>
<evidence type="ECO:0000256" key="4">
    <source>
        <dbReference type="ARBA" id="ARBA00023267"/>
    </source>
</evidence>
<dbReference type="Pfam" id="PF02237">
    <property type="entry name" value="BPL_C"/>
    <property type="match status" value="1"/>
</dbReference>
<keyword evidence="5" id="KW-0238">DNA-binding</keyword>
<dbReference type="RefSeq" id="WP_188368449.1">
    <property type="nucleotide sequence ID" value="NZ_BMDT01000013.1"/>
</dbReference>
<comment type="caution">
    <text evidence="5">Lacks conserved residue(s) required for the propagation of feature annotation.</text>
</comment>
<dbReference type="NCBIfam" id="TIGR00121">
    <property type="entry name" value="birA_ligase"/>
    <property type="match status" value="1"/>
</dbReference>
<keyword evidence="5" id="KW-0804">Transcription</keyword>
<keyword evidence="3 5" id="KW-0067">ATP-binding</keyword>
<dbReference type="InterPro" id="IPR008988">
    <property type="entry name" value="Transcriptional_repressor_C"/>
</dbReference>
<evidence type="ECO:0000256" key="5">
    <source>
        <dbReference type="HAMAP-Rule" id="MF_00978"/>
    </source>
</evidence>
<dbReference type="InterPro" id="IPR036388">
    <property type="entry name" value="WH-like_DNA-bd_sf"/>
</dbReference>
<evidence type="ECO:0000256" key="2">
    <source>
        <dbReference type="ARBA" id="ARBA00022741"/>
    </source>
</evidence>
<comment type="catalytic activity">
    <reaction evidence="5">
        <text>biotin + L-lysyl-[protein] + ATP = N(6)-biotinyl-L-lysyl-[protein] + AMP + diphosphate + H(+)</text>
        <dbReference type="Rhea" id="RHEA:11756"/>
        <dbReference type="Rhea" id="RHEA-COMP:9752"/>
        <dbReference type="Rhea" id="RHEA-COMP:10505"/>
        <dbReference type="ChEBI" id="CHEBI:15378"/>
        <dbReference type="ChEBI" id="CHEBI:29969"/>
        <dbReference type="ChEBI" id="CHEBI:30616"/>
        <dbReference type="ChEBI" id="CHEBI:33019"/>
        <dbReference type="ChEBI" id="CHEBI:57586"/>
        <dbReference type="ChEBI" id="CHEBI:83144"/>
        <dbReference type="ChEBI" id="CHEBI:456215"/>
        <dbReference type="EC" id="6.3.4.15"/>
    </reaction>
</comment>
<reference evidence="7" key="2">
    <citation type="submission" date="2020-09" db="EMBL/GenBank/DDBJ databases">
        <authorList>
            <person name="Sun Q."/>
            <person name="Sedlacek I."/>
        </authorList>
    </citation>
    <scope>NUCLEOTIDE SEQUENCE</scope>
    <source>
        <strain evidence="7">CCM 8433</strain>
    </source>
</reference>
<proteinExistence type="inferred from homology"/>
<dbReference type="GO" id="GO:0006355">
    <property type="term" value="P:regulation of DNA-templated transcription"/>
    <property type="evidence" value="ECO:0007669"/>
    <property type="project" value="UniProtKB-UniRule"/>
</dbReference>
<comment type="function">
    <text evidence="5">Acts both as a biotin--[acetyl-CoA-carboxylase] ligase and a repressor.</text>
</comment>
<dbReference type="InterPro" id="IPR004143">
    <property type="entry name" value="BPL_LPL_catalytic"/>
</dbReference>
<dbReference type="Proteomes" id="UP000622610">
    <property type="component" value="Unassembled WGS sequence"/>
</dbReference>
<dbReference type="Pfam" id="PF08279">
    <property type="entry name" value="HTH_11"/>
    <property type="match status" value="1"/>
</dbReference>
<dbReference type="InterPro" id="IPR036390">
    <property type="entry name" value="WH_DNA-bd_sf"/>
</dbReference>
<dbReference type="AlphaFoldDB" id="A0A917JG26"/>
<evidence type="ECO:0000259" key="6">
    <source>
        <dbReference type="PROSITE" id="PS51733"/>
    </source>
</evidence>
<feature type="DNA-binding region" description="H-T-H motif" evidence="5">
    <location>
        <begin position="21"/>
        <end position="40"/>
    </location>
</feature>
<gene>
    <name evidence="5 7" type="primary">birA</name>
    <name evidence="7" type="ORF">GCM10011482_22770</name>
</gene>
<dbReference type="Gene3D" id="3.30.930.10">
    <property type="entry name" value="Bira Bifunctional Protein, Domain 2"/>
    <property type="match status" value="1"/>
</dbReference>
<dbReference type="InterPro" id="IPR045864">
    <property type="entry name" value="aa-tRNA-synth_II/BPL/LPL"/>
</dbReference>
<dbReference type="HAMAP" id="MF_00978">
    <property type="entry name" value="Bifunct_BirA"/>
    <property type="match status" value="1"/>
</dbReference>
<keyword evidence="8" id="KW-1185">Reference proteome</keyword>
<feature type="binding site" evidence="5">
    <location>
        <position position="181"/>
    </location>
    <ligand>
        <name>biotin</name>
        <dbReference type="ChEBI" id="CHEBI:57586"/>
    </ligand>
</feature>
<dbReference type="PANTHER" id="PTHR12835:SF5">
    <property type="entry name" value="BIOTIN--PROTEIN LIGASE"/>
    <property type="match status" value="1"/>
</dbReference>
<keyword evidence="4 5" id="KW-0092">Biotin</keyword>
<feature type="domain" description="BPL/LPL catalytic" evidence="6">
    <location>
        <begin position="74"/>
        <end position="256"/>
    </location>
</feature>
<keyword evidence="5" id="KW-0805">Transcription regulation</keyword>
<evidence type="ECO:0000256" key="3">
    <source>
        <dbReference type="ARBA" id="ARBA00022840"/>
    </source>
</evidence>
<dbReference type="InterPro" id="IPR004408">
    <property type="entry name" value="Biotin_CoA_COase_ligase"/>
</dbReference>
<organism evidence="7 8">
    <name type="scientific">Enterococcus alcedinis</name>
    <dbReference type="NCBI Taxonomy" id="1274384"/>
    <lineage>
        <taxon>Bacteria</taxon>
        <taxon>Bacillati</taxon>
        <taxon>Bacillota</taxon>
        <taxon>Bacilli</taxon>
        <taxon>Lactobacillales</taxon>
        <taxon>Enterococcaceae</taxon>
        <taxon>Enterococcus</taxon>
    </lineage>
</organism>
<dbReference type="GO" id="GO:0009249">
    <property type="term" value="P:protein lipoylation"/>
    <property type="evidence" value="ECO:0007669"/>
    <property type="project" value="UniProtKB-ARBA"/>
</dbReference>
<dbReference type="EMBL" id="BMDT01000013">
    <property type="protein sequence ID" value="GGI66623.1"/>
    <property type="molecule type" value="Genomic_DNA"/>
</dbReference>
<dbReference type="EC" id="6.3.4.15" evidence="5"/>
<name>A0A917JG26_9ENTE</name>
<dbReference type="SUPFAM" id="SSF46785">
    <property type="entry name" value="Winged helix' DNA-binding domain"/>
    <property type="match status" value="1"/>
</dbReference>
<comment type="similarity">
    <text evidence="5">Belongs to the biotin--protein ligase family.</text>
</comment>
<dbReference type="PROSITE" id="PS51733">
    <property type="entry name" value="BPL_LPL_CATALYTIC"/>
    <property type="match status" value="1"/>
</dbReference>
<dbReference type="SUPFAM" id="SSF55681">
    <property type="entry name" value="Class II aaRS and biotin synthetases"/>
    <property type="match status" value="1"/>
</dbReference>
<evidence type="ECO:0000313" key="8">
    <source>
        <dbReference type="Proteomes" id="UP000622610"/>
    </source>
</evidence>
<dbReference type="GO" id="GO:0005737">
    <property type="term" value="C:cytoplasm"/>
    <property type="evidence" value="ECO:0007669"/>
    <property type="project" value="TreeGrafter"/>
</dbReference>
<dbReference type="GO" id="GO:0003677">
    <property type="term" value="F:DNA binding"/>
    <property type="evidence" value="ECO:0007669"/>
    <property type="project" value="UniProtKB-UniRule"/>
</dbReference>
<dbReference type="GO" id="GO:0005524">
    <property type="term" value="F:ATP binding"/>
    <property type="evidence" value="ECO:0007669"/>
    <property type="project" value="UniProtKB-UniRule"/>
</dbReference>
<dbReference type="GO" id="GO:0016740">
    <property type="term" value="F:transferase activity"/>
    <property type="evidence" value="ECO:0007669"/>
    <property type="project" value="UniProtKB-ARBA"/>
</dbReference>
<dbReference type="InterPro" id="IPR003142">
    <property type="entry name" value="BPL_C"/>
</dbReference>
<protein>
    <recommendedName>
        <fullName evidence="5">Bifunctional ligase/repressor BirA</fullName>
    </recommendedName>
    <alternativeName>
        <fullName evidence="5">Biotin--[acetyl-CoA-carboxylase] ligase</fullName>
        <ecNumber evidence="5">6.3.4.15</ecNumber>
    </alternativeName>
    <alternativeName>
        <fullName evidence="5">Biotin--protein ligase</fullName>
    </alternativeName>
    <alternativeName>
        <fullName evidence="5">Biotin-[acetyl-CoA carboxylase] synthetase</fullName>
    </alternativeName>
</protein>
<dbReference type="GO" id="GO:0004077">
    <property type="term" value="F:biotin--[biotin carboxyl-carrier protein] ligase activity"/>
    <property type="evidence" value="ECO:0007669"/>
    <property type="project" value="UniProtKB-UniRule"/>
</dbReference>
<keyword evidence="2 5" id="KW-0547">Nucleotide-binding</keyword>
<sequence length="324" mass="35695">MRGTKYKVLALLKQSKAIVSGEALAKELHVSRTAVWKAIRDLDKMGYQIDHLANGYRFISSNVLEAEEIAFSSLLSENILIEKSIDSTMNVAKLAAMNHQATPALFLTETQSGGRGRYGRPFFSPEGQIYMTLLLEPNQTFAELPQYTLLTAVAVALAIDEATGKSCSIKWVNDLFLDGKKVCGILSEAMSDFETGQISHVTIGIGLNFSIKPEAFPQELQTIATSLFPESSPTITRNELIQNIWRNFFELLDGLPDTAYLDYYRNKSFVIGKVVNFTQRGVNYTGKALRITDAGELVVQTTAGEMTLSSGEVSLSTIDGKQLK</sequence>
<dbReference type="PANTHER" id="PTHR12835">
    <property type="entry name" value="BIOTIN PROTEIN LIGASE"/>
    <property type="match status" value="1"/>
</dbReference>
<evidence type="ECO:0000313" key="7">
    <source>
        <dbReference type="EMBL" id="GGI66623.1"/>
    </source>
</evidence>
<feature type="binding site" evidence="5">
    <location>
        <position position="111"/>
    </location>
    <ligand>
        <name>biotin</name>
        <dbReference type="ChEBI" id="CHEBI:57586"/>
    </ligand>
</feature>
<dbReference type="Gene3D" id="2.30.30.100">
    <property type="match status" value="1"/>
</dbReference>
<dbReference type="InterPro" id="IPR030855">
    <property type="entry name" value="Bifunct_BirA"/>
</dbReference>
<dbReference type="Pfam" id="PF03099">
    <property type="entry name" value="BPL_LplA_LipB"/>
    <property type="match status" value="1"/>
</dbReference>
<reference evidence="7" key="1">
    <citation type="journal article" date="2014" name="Int. J. Syst. Evol. Microbiol.">
        <title>Complete genome sequence of Corynebacterium casei LMG S-19264T (=DSM 44701T), isolated from a smear-ripened cheese.</title>
        <authorList>
            <consortium name="US DOE Joint Genome Institute (JGI-PGF)"/>
            <person name="Walter F."/>
            <person name="Albersmeier A."/>
            <person name="Kalinowski J."/>
            <person name="Ruckert C."/>
        </authorList>
    </citation>
    <scope>NUCLEOTIDE SEQUENCE</scope>
    <source>
        <strain evidence="7">CCM 8433</strain>
    </source>
</reference>
<keyword evidence="1 5" id="KW-0436">Ligase</keyword>